<keyword evidence="3" id="KW-1185">Reference proteome</keyword>
<proteinExistence type="predicted"/>
<dbReference type="Proteomes" id="UP000318653">
    <property type="component" value="Segment"/>
</dbReference>
<accession>A0A4P8PSB8</accession>
<dbReference type="KEGG" id="vg:80527961"/>
<evidence type="ECO:0000313" key="2">
    <source>
        <dbReference type="EMBL" id="QCQ84184.1"/>
    </source>
</evidence>
<feature type="compositionally biased region" description="Basic residues" evidence="1">
    <location>
        <begin position="7"/>
        <end position="16"/>
    </location>
</feature>
<name>A0A4P8PSB8_9ADEN</name>
<dbReference type="RefSeq" id="YP_010790556.1">
    <property type="nucleotide sequence ID" value="NC_075448.1"/>
</dbReference>
<feature type="region of interest" description="Disordered" evidence="1">
    <location>
        <begin position="1"/>
        <end position="71"/>
    </location>
</feature>
<sequence length="81" mass="9064">MADSNRQRRRRPRRAAARSVPYVVETSSESEPDLPIPQRPRRGNGPRPYPRSWGVEVPLAPPTTPTNSGGMCHATYLLIID</sequence>
<reference evidence="2" key="1">
    <citation type="journal article" date="2019" name="Infect. Genet. Evol.">
        <title>Unconventional gene arrangement and content revealed by full genome analysis of the white sturgeon adenovirus, the single member of the genus Ichtadenovirus.</title>
        <authorList>
            <person name="Doszpoly A."/>
            <person name="Harrach B."/>
            <person name="LaPatra S."/>
            <person name="Benko M."/>
        </authorList>
    </citation>
    <scope>NUCLEOTIDE SEQUENCE</scope>
    <source>
        <strain evidence="2">WSAdV1/1996</strain>
    </source>
</reference>
<organism evidence="2">
    <name type="scientific">White sturgeon adenovirus 1</name>
    <dbReference type="NCBI Taxonomy" id="2580388"/>
    <lineage>
        <taxon>Viruses</taxon>
        <taxon>Varidnaviria</taxon>
        <taxon>Bamfordvirae</taxon>
        <taxon>Preplasmiviricota</taxon>
        <taxon>Polisuviricotina</taxon>
        <taxon>Pharingeaviricetes</taxon>
        <taxon>Rowavirales</taxon>
        <taxon>Adenoviridae</taxon>
        <taxon>Ichtadenovirus</taxon>
        <taxon>Ichtadenovirus acipenseris</taxon>
        <taxon>Sturgeon ichtadenovirus A</taxon>
    </lineage>
</organism>
<protein>
    <submittedName>
        <fullName evidence="2">ORF15</fullName>
    </submittedName>
</protein>
<evidence type="ECO:0000313" key="3">
    <source>
        <dbReference type="Proteomes" id="UP000318653"/>
    </source>
</evidence>
<evidence type="ECO:0000256" key="1">
    <source>
        <dbReference type="SAM" id="MobiDB-lite"/>
    </source>
</evidence>
<dbReference type="EMBL" id="MK101347">
    <property type="protein sequence ID" value="QCQ84184.1"/>
    <property type="molecule type" value="Genomic_DNA"/>
</dbReference>
<dbReference type="GeneID" id="80527961"/>